<comment type="caution">
    <text evidence="8">The sequence shown here is derived from an EMBL/GenBank/DDBJ whole genome shotgun (WGS) entry which is preliminary data.</text>
</comment>
<keyword evidence="5" id="KW-1133">Transmembrane helix</keyword>
<keyword evidence="3" id="KW-0813">Transport</keyword>
<reference evidence="8" key="1">
    <citation type="submission" date="2023-07" db="EMBL/GenBank/DDBJ databases">
        <title>Chromosome-level genome assembly of Artemia franciscana.</title>
        <authorList>
            <person name="Jo E."/>
        </authorList>
    </citation>
    <scope>NUCLEOTIDE SEQUENCE</scope>
    <source>
        <tissue evidence="8">Whole body</tissue>
    </source>
</reference>
<dbReference type="PANTHER" id="PTHR48041:SF78">
    <property type="entry name" value="ABC TRANSPORTER EXPRESSED IN TRACHEA, ISOFORM A"/>
    <property type="match status" value="1"/>
</dbReference>
<dbReference type="Pfam" id="PF00005">
    <property type="entry name" value="ABC_tran"/>
    <property type="match status" value="1"/>
</dbReference>
<dbReference type="GO" id="GO:0005886">
    <property type="term" value="C:plasma membrane"/>
    <property type="evidence" value="ECO:0007669"/>
    <property type="project" value="TreeGrafter"/>
</dbReference>
<dbReference type="PANTHER" id="PTHR48041">
    <property type="entry name" value="ABC TRANSPORTER G FAMILY MEMBER 28"/>
    <property type="match status" value="1"/>
</dbReference>
<protein>
    <recommendedName>
        <fullName evidence="7">ABC transporter domain-containing protein</fullName>
    </recommendedName>
</protein>
<dbReference type="GO" id="GO:0005524">
    <property type="term" value="F:ATP binding"/>
    <property type="evidence" value="ECO:0007669"/>
    <property type="project" value="InterPro"/>
</dbReference>
<dbReference type="GO" id="GO:0042626">
    <property type="term" value="F:ATPase-coupled transmembrane transporter activity"/>
    <property type="evidence" value="ECO:0007669"/>
    <property type="project" value="TreeGrafter"/>
</dbReference>
<keyword evidence="9" id="KW-1185">Reference proteome</keyword>
<dbReference type="InterPro" id="IPR050352">
    <property type="entry name" value="ABCG_transporters"/>
</dbReference>
<proteinExistence type="inferred from homology"/>
<dbReference type="InterPro" id="IPR003439">
    <property type="entry name" value="ABC_transporter-like_ATP-bd"/>
</dbReference>
<feature type="non-terminal residue" evidence="8">
    <location>
        <position position="1"/>
    </location>
</feature>
<evidence type="ECO:0000313" key="9">
    <source>
        <dbReference type="Proteomes" id="UP001187531"/>
    </source>
</evidence>
<dbReference type="SUPFAM" id="SSF52540">
    <property type="entry name" value="P-loop containing nucleoside triphosphate hydrolases"/>
    <property type="match status" value="1"/>
</dbReference>
<sequence length="300" mass="32657">MVTLVCAAILATYKTISKEEDLAFESSDRPNYWESVEQAFVARFVTVDAALDDSIFVDSFNKVRRMAGLLEVDVCNDSGISFEQLKESSTVAKFSKNSPMKMEIRANSLSCLQNNSQSLNKAVASSNPNLVHCNYLASRNENCLTNAPVDSSNGLKKVNNTALNLQRTVLLNTLPKRSAVDIAFSDVSYSVSEGLRKGFKTILKNVSGKFNSGELSAIMGPSGAGKSTLMNILAGFLVSNVSGDILVNGSERCLRRFRKSACYIMQEDCLVPHLTVLEAMKYAAYLKLGSRASGSEKNVI</sequence>
<feature type="domain" description="ABC transporter" evidence="7">
    <location>
        <begin position="203"/>
        <end position="279"/>
    </location>
</feature>
<accession>A0AA88HJH0</accession>
<evidence type="ECO:0000256" key="1">
    <source>
        <dbReference type="ARBA" id="ARBA00004141"/>
    </source>
</evidence>
<evidence type="ECO:0000256" key="3">
    <source>
        <dbReference type="ARBA" id="ARBA00022448"/>
    </source>
</evidence>
<dbReference type="Gene3D" id="3.40.50.300">
    <property type="entry name" value="P-loop containing nucleotide triphosphate hydrolases"/>
    <property type="match status" value="1"/>
</dbReference>
<keyword evidence="4" id="KW-0812">Transmembrane</keyword>
<keyword evidence="6" id="KW-0472">Membrane</keyword>
<dbReference type="AlphaFoldDB" id="A0AA88HJH0"/>
<evidence type="ECO:0000256" key="5">
    <source>
        <dbReference type="ARBA" id="ARBA00022989"/>
    </source>
</evidence>
<dbReference type="GO" id="GO:0016887">
    <property type="term" value="F:ATP hydrolysis activity"/>
    <property type="evidence" value="ECO:0007669"/>
    <property type="project" value="InterPro"/>
</dbReference>
<dbReference type="InterPro" id="IPR027417">
    <property type="entry name" value="P-loop_NTPase"/>
</dbReference>
<organism evidence="8 9">
    <name type="scientific">Artemia franciscana</name>
    <name type="common">Brine shrimp</name>
    <name type="synonym">Artemia sanfranciscana</name>
    <dbReference type="NCBI Taxonomy" id="6661"/>
    <lineage>
        <taxon>Eukaryota</taxon>
        <taxon>Metazoa</taxon>
        <taxon>Ecdysozoa</taxon>
        <taxon>Arthropoda</taxon>
        <taxon>Crustacea</taxon>
        <taxon>Branchiopoda</taxon>
        <taxon>Anostraca</taxon>
        <taxon>Artemiidae</taxon>
        <taxon>Artemia</taxon>
    </lineage>
</organism>
<evidence type="ECO:0000259" key="7">
    <source>
        <dbReference type="Pfam" id="PF00005"/>
    </source>
</evidence>
<name>A0AA88HJH0_ARTSF</name>
<evidence type="ECO:0000256" key="2">
    <source>
        <dbReference type="ARBA" id="ARBA00005814"/>
    </source>
</evidence>
<evidence type="ECO:0000256" key="4">
    <source>
        <dbReference type="ARBA" id="ARBA00022692"/>
    </source>
</evidence>
<evidence type="ECO:0000313" key="8">
    <source>
        <dbReference type="EMBL" id="KAK2706831.1"/>
    </source>
</evidence>
<comment type="similarity">
    <text evidence="2">Belongs to the ABC transporter superfamily. ABCG family. Eye pigment precursor importer (TC 3.A.1.204) subfamily.</text>
</comment>
<evidence type="ECO:0000256" key="6">
    <source>
        <dbReference type="ARBA" id="ARBA00023136"/>
    </source>
</evidence>
<comment type="subcellular location">
    <subcellularLocation>
        <location evidence="1">Membrane</location>
        <topology evidence="1">Multi-pass membrane protein</topology>
    </subcellularLocation>
</comment>
<dbReference type="Proteomes" id="UP001187531">
    <property type="component" value="Unassembled WGS sequence"/>
</dbReference>
<gene>
    <name evidence="8" type="ORF">QYM36_014759</name>
</gene>
<dbReference type="EMBL" id="JAVRJZ010000019">
    <property type="protein sequence ID" value="KAK2706831.1"/>
    <property type="molecule type" value="Genomic_DNA"/>
</dbReference>